<sequence>MDGAGWWATSSPSPPGSSSWPSAWSRCCACACLPLRAPPGPGRPFRSRATGPYAEGVRTRILTLALAASSLLVLAGCAGGSGDASPEPTTPPAADGCGYVAGGGAAREVTPPPAEPTVTGELTAVLETSVGAIPMTLDADRVPCTVGSFVSLAEQSYYADTPCHRLTTAQIFVLQCGDPSGTGRGGPGYSYRDELDGTETYPAGTVAMANTGRPDTNGSQFFLVYEDSELPPSYTVFGQLAPEGLEVVRAIAAAGAEGGAPDGAPATPVTITGVTVG</sequence>
<dbReference type="InterPro" id="IPR044666">
    <property type="entry name" value="Cyclophilin_A-like"/>
</dbReference>
<reference evidence="4" key="1">
    <citation type="submission" date="2019-09" db="EMBL/GenBank/DDBJ databases">
        <title>Mumia zhuanghuii sp. nov. isolated from the intestinal contents of plateau pika (Ochotona curzoniae) in the Qinghai-Tibet plateau of China.</title>
        <authorList>
            <person name="Tian Z."/>
        </authorList>
    </citation>
    <scope>NUCLEOTIDE SEQUENCE [LARGE SCALE GENOMIC DNA]</scope>
    <source>
        <strain evidence="4">L-031</strain>
    </source>
</reference>
<comment type="function">
    <text evidence="1">PPIases accelerate the folding of proteins. It catalyzes the cis-trans isomerization of proline imidic peptide bonds in oligopeptides.</text>
</comment>
<gene>
    <name evidence="3" type="ORF">F6J85_00340</name>
</gene>
<dbReference type="InterPro" id="IPR029000">
    <property type="entry name" value="Cyclophilin-like_dom_sf"/>
</dbReference>
<accession>A0A5J6KZP0</accession>
<dbReference type="InterPro" id="IPR002130">
    <property type="entry name" value="Cyclophilin-type_PPIase_dom"/>
</dbReference>
<dbReference type="PANTHER" id="PTHR45625:SF3">
    <property type="entry name" value="PEPTIDYL-PROLYL CIS-TRANS ISOMERASE B-RELATED"/>
    <property type="match status" value="1"/>
</dbReference>
<keyword evidence="3" id="KW-0413">Isomerase</keyword>
<evidence type="ECO:0000313" key="3">
    <source>
        <dbReference type="EMBL" id="QEW01694.1"/>
    </source>
</evidence>
<dbReference type="PANTHER" id="PTHR45625">
    <property type="entry name" value="PEPTIDYL-PROLYL CIS-TRANS ISOMERASE-RELATED"/>
    <property type="match status" value="1"/>
</dbReference>
<dbReference type="Gene3D" id="2.40.100.10">
    <property type="entry name" value="Cyclophilin-like"/>
    <property type="match status" value="1"/>
</dbReference>
<organism evidence="3 4">
    <name type="scientific">Microbacterium lushaniae</name>
    <dbReference type="NCBI Taxonomy" id="2614639"/>
    <lineage>
        <taxon>Bacteria</taxon>
        <taxon>Bacillati</taxon>
        <taxon>Actinomycetota</taxon>
        <taxon>Actinomycetes</taxon>
        <taxon>Micrococcales</taxon>
        <taxon>Microbacteriaceae</taxon>
        <taxon>Microbacterium</taxon>
    </lineage>
</organism>
<name>A0A5J6KZP0_9MICO</name>
<dbReference type="GO" id="GO:0003755">
    <property type="term" value="F:peptidyl-prolyl cis-trans isomerase activity"/>
    <property type="evidence" value="ECO:0007669"/>
    <property type="project" value="InterPro"/>
</dbReference>
<dbReference type="PROSITE" id="PS50072">
    <property type="entry name" value="CSA_PPIASE_2"/>
    <property type="match status" value="1"/>
</dbReference>
<evidence type="ECO:0000256" key="1">
    <source>
        <dbReference type="ARBA" id="ARBA00002388"/>
    </source>
</evidence>
<dbReference type="EMBL" id="CP044232">
    <property type="protein sequence ID" value="QEW01694.1"/>
    <property type="molecule type" value="Genomic_DNA"/>
</dbReference>
<dbReference type="Pfam" id="PF00160">
    <property type="entry name" value="Pro_isomerase"/>
    <property type="match status" value="1"/>
</dbReference>
<proteinExistence type="predicted"/>
<dbReference type="Proteomes" id="UP000325516">
    <property type="component" value="Chromosome"/>
</dbReference>
<keyword evidence="4" id="KW-1185">Reference proteome</keyword>
<dbReference type="CDD" id="cd00317">
    <property type="entry name" value="cyclophilin"/>
    <property type="match status" value="1"/>
</dbReference>
<dbReference type="AlphaFoldDB" id="A0A5J6KZP0"/>
<protein>
    <submittedName>
        <fullName evidence="3">Peptidylprolyl isomerase</fullName>
    </submittedName>
</protein>
<evidence type="ECO:0000313" key="4">
    <source>
        <dbReference type="Proteomes" id="UP000325516"/>
    </source>
</evidence>
<evidence type="ECO:0000259" key="2">
    <source>
        <dbReference type="PROSITE" id="PS50072"/>
    </source>
</evidence>
<dbReference type="SUPFAM" id="SSF50891">
    <property type="entry name" value="Cyclophilin-like"/>
    <property type="match status" value="1"/>
</dbReference>
<dbReference type="KEGG" id="mlz:F6J85_00340"/>
<feature type="domain" description="PPIase cyclophilin-type" evidence="2">
    <location>
        <begin position="127"/>
        <end position="276"/>
    </location>
</feature>